<dbReference type="Proteomes" id="UP000270046">
    <property type="component" value="Chromosome"/>
</dbReference>
<dbReference type="EMBL" id="CP032869">
    <property type="protein sequence ID" value="AYL98730.1"/>
    <property type="molecule type" value="Genomic_DNA"/>
</dbReference>
<sequence>MTAFDIISSEVITGIIISQRLTIMAMPVARAVRSYCTGISHKAGIRSHPIANFVVIDVCAYKPMHQKGPVTDVTWFRIQRAGPVLLSIVLVKRKRCC</sequence>
<evidence type="ECO:0000313" key="1">
    <source>
        <dbReference type="EMBL" id="AYL98730.1"/>
    </source>
</evidence>
<protein>
    <submittedName>
        <fullName evidence="1">Uncharacterized protein</fullName>
    </submittedName>
</protein>
<gene>
    <name evidence="1" type="ORF">HYN43_027185</name>
</gene>
<accession>A0A494VZ18</accession>
<dbReference type="AlphaFoldDB" id="A0A494VZ18"/>
<evidence type="ECO:0000313" key="2">
    <source>
        <dbReference type="Proteomes" id="UP000270046"/>
    </source>
</evidence>
<keyword evidence="2" id="KW-1185">Reference proteome</keyword>
<dbReference type="KEGG" id="muh:HYN43_027185"/>
<reference evidence="1 2" key="1">
    <citation type="submission" date="2018-10" db="EMBL/GenBank/DDBJ databases">
        <title>Genome sequencing of Mucilaginibacter sp. HYN0043.</title>
        <authorList>
            <person name="Kim M."/>
            <person name="Yi H."/>
        </authorList>
    </citation>
    <scope>NUCLEOTIDE SEQUENCE [LARGE SCALE GENOMIC DNA]</scope>
    <source>
        <strain evidence="1 2">HYN0043</strain>
    </source>
</reference>
<organism evidence="1 2">
    <name type="scientific">Mucilaginibacter celer</name>
    <dbReference type="NCBI Taxonomy" id="2305508"/>
    <lineage>
        <taxon>Bacteria</taxon>
        <taxon>Pseudomonadati</taxon>
        <taxon>Bacteroidota</taxon>
        <taxon>Sphingobacteriia</taxon>
        <taxon>Sphingobacteriales</taxon>
        <taxon>Sphingobacteriaceae</taxon>
        <taxon>Mucilaginibacter</taxon>
    </lineage>
</organism>
<name>A0A494VZ18_9SPHI</name>
<proteinExistence type="predicted"/>